<name>A0A941EMI4_9ACTN</name>
<dbReference type="Proteomes" id="UP000675781">
    <property type="component" value="Unassembled WGS sequence"/>
</dbReference>
<evidence type="ECO:0000256" key="1">
    <source>
        <dbReference type="SAM" id="MobiDB-lite"/>
    </source>
</evidence>
<comment type="caution">
    <text evidence="2">The sequence shown here is derived from an EMBL/GenBank/DDBJ whole genome shotgun (WGS) entry which is preliminary data.</text>
</comment>
<protein>
    <submittedName>
        <fullName evidence="2">Uncharacterized protein</fullName>
    </submittedName>
</protein>
<organism evidence="2 3">
    <name type="scientific">Actinospica durhamensis</name>
    <dbReference type="NCBI Taxonomy" id="1508375"/>
    <lineage>
        <taxon>Bacteria</taxon>
        <taxon>Bacillati</taxon>
        <taxon>Actinomycetota</taxon>
        <taxon>Actinomycetes</taxon>
        <taxon>Catenulisporales</taxon>
        <taxon>Actinospicaceae</taxon>
        <taxon>Actinospica</taxon>
    </lineage>
</organism>
<accession>A0A941EMI4</accession>
<dbReference type="AlphaFoldDB" id="A0A941EMI4"/>
<dbReference type="EMBL" id="JAGSOG010000035">
    <property type="protein sequence ID" value="MBR7833633.1"/>
    <property type="molecule type" value="Genomic_DNA"/>
</dbReference>
<gene>
    <name evidence="2" type="ORF">KDL01_10180</name>
</gene>
<proteinExistence type="predicted"/>
<dbReference type="RefSeq" id="WP_212528152.1">
    <property type="nucleotide sequence ID" value="NZ_JAGSOG010000035.1"/>
</dbReference>
<reference evidence="2" key="1">
    <citation type="submission" date="2021-04" db="EMBL/GenBank/DDBJ databases">
        <title>Genome based classification of Actinospica acidithermotolerans sp. nov., an actinobacterium isolated from an Indonesian hot spring.</title>
        <authorList>
            <person name="Kusuma A.B."/>
            <person name="Putra K.E."/>
            <person name="Nafisah S."/>
            <person name="Loh J."/>
            <person name="Nouioui I."/>
            <person name="Goodfellow M."/>
        </authorList>
    </citation>
    <scope>NUCLEOTIDE SEQUENCE</scope>
    <source>
        <strain evidence="2">CSCA 57</strain>
    </source>
</reference>
<keyword evidence="3" id="KW-1185">Reference proteome</keyword>
<feature type="region of interest" description="Disordered" evidence="1">
    <location>
        <begin position="334"/>
        <end position="375"/>
    </location>
</feature>
<evidence type="ECO:0000313" key="3">
    <source>
        <dbReference type="Proteomes" id="UP000675781"/>
    </source>
</evidence>
<sequence length="375" mass="41059">MRIEALQLFAQIPGAGGGHLRDADPSDFGARVATGLTESLGDDRLLHGHWVQDLFRAVVISLDSIAMIKDEDTGELYCEPDRPLRLPDYRVVTKDGEHLLIEVKNVGPKATFKPQKIRTEIFAELQAYAQVTGARLVFAHYWSMLSKWTLVDASRFVRRGRHLEITVEEAVCGSEFALLGERLILTQPAACMRIVAVVPGEEPTVDPDFVDWPYFTPGAVEFLIDGEQVTDSQEYELIKAMMLYGGAILGPSDLVVDEEQRPIEMVLRMAEPGGHPTGSSLAQIYTNRYIRATKDVVGGSVLRMRGEPDPTLTRLLTAAADSNRPGSRLKVMIGIQRPAKLPSSPDERHSDAGGGTSDTGTQPDSGDGQGIRPQV</sequence>
<evidence type="ECO:0000313" key="2">
    <source>
        <dbReference type="EMBL" id="MBR7833633.1"/>
    </source>
</evidence>